<dbReference type="Proteomes" id="UP000094271">
    <property type="component" value="Unassembled WGS sequence"/>
</dbReference>
<sequence>MFEERIRLNKIRRERERKRHILIFIISASITIFLTIAGGSFISKAQGPDTPVYYKYYTSIRIEAGDTLWSLADAYADENFKSKESFIKEVVRTNHLLDDNICEGDYLIVPYYSAEFK</sequence>
<dbReference type="EMBL" id="MCGI01000004">
    <property type="protein sequence ID" value="ODM09397.1"/>
    <property type="molecule type" value="Genomic_DNA"/>
</dbReference>
<dbReference type="Proteomes" id="UP000094067">
    <property type="component" value="Unassembled WGS sequence"/>
</dbReference>
<comment type="caution">
    <text evidence="5">The sequence shown here is derived from an EMBL/GenBank/DDBJ whole genome shotgun (WGS) entry which is preliminary data.</text>
</comment>
<dbReference type="Proteomes" id="UP000094869">
    <property type="component" value="Unassembled WGS sequence"/>
</dbReference>
<dbReference type="RefSeq" id="WP_009252734.1">
    <property type="nucleotide sequence ID" value="NZ_CABMHK010000106.1"/>
</dbReference>
<keyword evidence="1" id="KW-0472">Membrane</keyword>
<evidence type="ECO:0000313" key="2">
    <source>
        <dbReference type="EMBL" id="ODM06520.1"/>
    </source>
</evidence>
<reference evidence="5 7" key="3">
    <citation type="submission" date="2016-08" db="EMBL/GenBank/DDBJ databases">
        <authorList>
            <person name="Seilhamer J.J."/>
        </authorList>
    </citation>
    <scope>NUCLEOTIDE SEQUENCE [LARGE SCALE GENOMIC DNA]</scope>
    <source>
        <strain evidence="5 7">NML150140-1</strain>
    </source>
</reference>
<dbReference type="AlphaFoldDB" id="A0A1E3URG8"/>
<dbReference type="OrthoDB" id="1716479at2"/>
<evidence type="ECO:0000313" key="7">
    <source>
        <dbReference type="Proteomes" id="UP000094271"/>
    </source>
</evidence>
<keyword evidence="2" id="KW-0132">Cell division</keyword>
<gene>
    <name evidence="2" type="primary">yneA</name>
    <name evidence="3" type="ORF">BEH84_03764</name>
    <name evidence="5" type="ORF">BEI59_01960</name>
    <name evidence="2" type="ORF">BEI61_02410</name>
    <name evidence="4" type="ORF">BEI63_31945</name>
</gene>
<accession>A0A1E3URG8</accession>
<dbReference type="EMBL" id="MEHD01000056">
    <property type="protein sequence ID" value="ODR44223.1"/>
    <property type="molecule type" value="Genomic_DNA"/>
</dbReference>
<dbReference type="GeneID" id="93301736"/>
<evidence type="ECO:0000256" key="1">
    <source>
        <dbReference type="SAM" id="Phobius"/>
    </source>
</evidence>
<dbReference type="EMBL" id="MEHA01000001">
    <property type="protein sequence ID" value="ODR55939.1"/>
    <property type="molecule type" value="Genomic_DNA"/>
</dbReference>
<dbReference type="EMBL" id="MCGH01000002">
    <property type="protein sequence ID" value="ODM06520.1"/>
    <property type="molecule type" value="Genomic_DNA"/>
</dbReference>
<evidence type="ECO:0000313" key="9">
    <source>
        <dbReference type="Proteomes" id="UP000095003"/>
    </source>
</evidence>
<proteinExistence type="predicted"/>
<protein>
    <submittedName>
        <fullName evidence="2">Cell division suppressor protein YneA</fullName>
    </submittedName>
</protein>
<keyword evidence="1" id="KW-1133">Transmembrane helix</keyword>
<evidence type="ECO:0000313" key="4">
    <source>
        <dbReference type="EMBL" id="ODR44223.1"/>
    </source>
</evidence>
<keyword evidence="8" id="KW-1185">Reference proteome</keyword>
<dbReference type="Gene3D" id="3.10.350.10">
    <property type="entry name" value="LysM domain"/>
    <property type="match status" value="1"/>
</dbReference>
<feature type="transmembrane region" description="Helical" evidence="1">
    <location>
        <begin position="21"/>
        <end position="42"/>
    </location>
</feature>
<keyword evidence="1" id="KW-0812">Transmembrane</keyword>
<reference evidence="6 9" key="1">
    <citation type="submission" date="2016-07" db="EMBL/GenBank/DDBJ databases">
        <title>Characterization of isolates of Eisenbergiella tayi derived from blood cultures, using whole genome sequencing.</title>
        <authorList>
            <person name="Burdz T."/>
            <person name="Wiebe D."/>
            <person name="Huynh C."/>
            <person name="Bernard K."/>
        </authorList>
    </citation>
    <scope>NUCLEOTIDE SEQUENCE [LARGE SCALE GENOMIC DNA]</scope>
    <source>
        <strain evidence="2 6">NML 110608</strain>
        <strain evidence="3 9">NML 120489</strain>
    </source>
</reference>
<dbReference type="GO" id="GO:0051301">
    <property type="term" value="P:cell division"/>
    <property type="evidence" value="ECO:0007669"/>
    <property type="project" value="UniProtKB-KW"/>
</dbReference>
<keyword evidence="2" id="KW-0131">Cell cycle</keyword>
<organism evidence="5 7">
    <name type="scientific">Eisenbergiella tayi</name>
    <dbReference type="NCBI Taxonomy" id="1432052"/>
    <lineage>
        <taxon>Bacteria</taxon>
        <taxon>Bacillati</taxon>
        <taxon>Bacillota</taxon>
        <taxon>Clostridia</taxon>
        <taxon>Lachnospirales</taxon>
        <taxon>Lachnospiraceae</taxon>
        <taxon>Eisenbergiella</taxon>
    </lineage>
</organism>
<evidence type="ECO:0000313" key="3">
    <source>
        <dbReference type="EMBL" id="ODM09397.1"/>
    </source>
</evidence>
<dbReference type="InterPro" id="IPR036779">
    <property type="entry name" value="LysM_dom_sf"/>
</dbReference>
<name>A0A1E3URG8_9FIRM</name>
<dbReference type="Proteomes" id="UP000095003">
    <property type="component" value="Unassembled WGS sequence"/>
</dbReference>
<evidence type="ECO:0000313" key="6">
    <source>
        <dbReference type="Proteomes" id="UP000094067"/>
    </source>
</evidence>
<evidence type="ECO:0000313" key="8">
    <source>
        <dbReference type="Proteomes" id="UP000094869"/>
    </source>
</evidence>
<evidence type="ECO:0000313" key="5">
    <source>
        <dbReference type="EMBL" id="ODR55939.1"/>
    </source>
</evidence>
<reference evidence="4 8" key="2">
    <citation type="submission" date="2016-08" db="EMBL/GenBank/DDBJ databases">
        <title>Characterization of Isolates of Eisenbergiella tayi Derived from Blood Cultures, Using Whole Genome Sequencing.</title>
        <authorList>
            <person name="Bernier A.-M."/>
            <person name="Burdz T."/>
            <person name="Wiebe D."/>
            <person name="Bernard K."/>
        </authorList>
    </citation>
    <scope>NUCLEOTIDE SEQUENCE [LARGE SCALE GENOMIC DNA]</scope>
    <source>
        <strain evidence="4 8">NML120146</strain>
    </source>
</reference>